<dbReference type="EMBL" id="PVUH01000008">
    <property type="protein sequence ID" value="PRW92534.1"/>
    <property type="molecule type" value="Genomic_DNA"/>
</dbReference>
<dbReference type="Proteomes" id="UP000239731">
    <property type="component" value="Unassembled WGS sequence"/>
</dbReference>
<comment type="caution">
    <text evidence="2">The sequence shown here is derived from an EMBL/GenBank/DDBJ whole genome shotgun (WGS) entry which is preliminary data.</text>
</comment>
<proteinExistence type="predicted"/>
<evidence type="ECO:0000313" key="2">
    <source>
        <dbReference type="EMBL" id="PRW92534.1"/>
    </source>
</evidence>
<name>A0A2T0IB24_PSEFL</name>
<organism evidence="2 3">
    <name type="scientific">Pseudomonas fluorescens</name>
    <dbReference type="NCBI Taxonomy" id="294"/>
    <lineage>
        <taxon>Bacteria</taxon>
        <taxon>Pseudomonadati</taxon>
        <taxon>Pseudomonadota</taxon>
        <taxon>Gammaproteobacteria</taxon>
        <taxon>Pseudomonadales</taxon>
        <taxon>Pseudomonadaceae</taxon>
        <taxon>Pseudomonas</taxon>
    </lineage>
</organism>
<evidence type="ECO:0000313" key="3">
    <source>
        <dbReference type="Proteomes" id="UP000239731"/>
    </source>
</evidence>
<reference evidence="2 3" key="1">
    <citation type="submission" date="2018-03" db="EMBL/GenBank/DDBJ databases">
        <title>Blue discolouration in mozzarella cheese caused by Pseudomonas fluorescens.</title>
        <authorList>
            <person name="Chiesa F."/>
            <person name="Dalmasso A."/>
            <person name="Lomonaco S."/>
        </authorList>
    </citation>
    <scope>NUCLEOTIDE SEQUENCE [LARGE SCALE GENOMIC DNA]</scope>
    <source>
        <strain evidence="2 3">11293</strain>
    </source>
</reference>
<feature type="region of interest" description="Disordered" evidence="1">
    <location>
        <begin position="24"/>
        <end position="47"/>
    </location>
</feature>
<evidence type="ECO:0000256" key="1">
    <source>
        <dbReference type="SAM" id="MobiDB-lite"/>
    </source>
</evidence>
<protein>
    <submittedName>
        <fullName evidence="2">Uncharacterized protein</fullName>
    </submittedName>
</protein>
<sequence>MKASLLWRASLLALGCEAPPKKLATATQSSGSKLPRHNKLAPTGERSVLSLVQCDPHESRSGPACRAHQWPS</sequence>
<dbReference type="AlphaFoldDB" id="A0A2T0IB24"/>
<accession>A0A2T0IB24</accession>
<gene>
    <name evidence="2" type="ORF">C7A10_14385</name>
</gene>